<organism evidence="1 2">
    <name type="scientific">Aphanomyces astaci</name>
    <name type="common">Crayfish plague agent</name>
    <dbReference type="NCBI Taxonomy" id="112090"/>
    <lineage>
        <taxon>Eukaryota</taxon>
        <taxon>Sar</taxon>
        <taxon>Stramenopiles</taxon>
        <taxon>Oomycota</taxon>
        <taxon>Saprolegniomycetes</taxon>
        <taxon>Saprolegniales</taxon>
        <taxon>Verrucalvaceae</taxon>
        <taxon>Aphanomyces</taxon>
    </lineage>
</organism>
<name>A0A397EKW4_APHAT</name>
<protein>
    <submittedName>
        <fullName evidence="1">Uncharacterized protein</fullName>
    </submittedName>
</protein>
<dbReference type="VEuPathDB" id="FungiDB:H257_15800"/>
<dbReference type="InterPro" id="IPR016024">
    <property type="entry name" value="ARM-type_fold"/>
</dbReference>
<proteinExistence type="predicted"/>
<evidence type="ECO:0000313" key="2">
    <source>
        <dbReference type="Proteomes" id="UP000266196"/>
    </source>
</evidence>
<comment type="caution">
    <text evidence="1">The sequence shown here is derived from an EMBL/GenBank/DDBJ whole genome shotgun (WGS) entry which is preliminary data.</text>
</comment>
<feature type="non-terminal residue" evidence="1">
    <location>
        <position position="161"/>
    </location>
</feature>
<dbReference type="Proteomes" id="UP000266196">
    <property type="component" value="Unassembled WGS sequence"/>
</dbReference>
<dbReference type="SUPFAM" id="SSF48371">
    <property type="entry name" value="ARM repeat"/>
    <property type="match status" value="1"/>
</dbReference>
<evidence type="ECO:0000313" key="1">
    <source>
        <dbReference type="EMBL" id="RHY84213.1"/>
    </source>
</evidence>
<dbReference type="AlphaFoldDB" id="A0A397EKW4"/>
<dbReference type="EMBL" id="QUTE01021071">
    <property type="protein sequence ID" value="RHY84213.1"/>
    <property type="molecule type" value="Genomic_DNA"/>
</dbReference>
<dbReference type="InterPro" id="IPR011989">
    <property type="entry name" value="ARM-like"/>
</dbReference>
<dbReference type="Gene3D" id="1.25.10.10">
    <property type="entry name" value="Leucine-rich Repeat Variant"/>
    <property type="match status" value="1"/>
</dbReference>
<accession>A0A397EKW4</accession>
<reference evidence="1 2" key="1">
    <citation type="submission" date="2018-08" db="EMBL/GenBank/DDBJ databases">
        <title>Aphanomyces genome sequencing and annotation.</title>
        <authorList>
            <person name="Minardi D."/>
            <person name="Oidtmann B."/>
            <person name="Van Der Giezen M."/>
            <person name="Studholme D.J."/>
        </authorList>
    </citation>
    <scope>NUCLEOTIDE SEQUENCE [LARGE SCALE GENOMIC DNA]</scope>
    <source>
        <strain evidence="1 2">197901</strain>
    </source>
</reference>
<gene>
    <name evidence="1" type="ORF">DYB31_010685</name>
</gene>
<sequence>MGSVLPKFVDKGFSGRPGTRCRKVTKKSNAALCQLHIGVLQGVQPRVVPVVAVKKKLKARCESKVNHVRPNALKLIGEMDRHNDETIVATSIEVLGMLVEGPRLQIFAQYARNLLVALLRNLSDRKSNVLAATCQAFELFQQQAQPIDKMMDELKLTVKTA</sequence>